<keyword evidence="2" id="KW-0732">Signal</keyword>
<feature type="signal peptide" evidence="2">
    <location>
        <begin position="1"/>
        <end position="23"/>
    </location>
</feature>
<gene>
    <name evidence="3" type="ORF">JKP88DRAFT_322597</name>
</gene>
<sequence>MGTCKPLLPASAVLLSLLPTLDAFAPVLTVRTRSRFRQCSQAPRIRPASVVTGLCMVASDTGGTAGAGGAAAATAADAVEGIMTMPTIDIKLELQMRGIDHRDALEKQELARRLAQARASQAQPVSVATDPSIERAAAKAMEMGEGGLRRALRDMGIPFSQLADAPELARLYAAAVAERKAARAEREPFISYYPYERVPGDAAERRRPPTTTRSRGERDDRGTPRDASRRGDRSKRPLAYAARSDGGRMREPPLPPPTTYAAAAAASEAVFAQEARELSTRELMAELDRVGAPYDVLAARGALEEAYVRHCLAAGASPTSTGPTSNPSGGGGGGVLRAKPRRSGGGGGSGSGGGGGGDTASYDSALHWASRLTYEDIIEELRARDISVGGGSGGGGGGADFGALARRLARAVAAEERALMLSADEQQQQRSSSSASSRAGWRNGAGADDASYDMYGSGGGDDDDGESGYYSPARIALDAVGALFSLTERIITGGHDPSDDEEDEAAAAGGGGGAAQRQRRRRRRQGGASEWLRRHADGVSAALRSTAGESAGGVAAGVVRAAVSGAEAAAEWAGGGAIARERVLLGVSLYCLAFKRGLWSALVLLFAIRAARITLQEALGGGFGGAAGRRGGGGARAAQGTVGGGKKVRRVLVRKVKRKPQGGTASGSSAL</sequence>
<accession>A0A836CCS4</accession>
<feature type="compositionally biased region" description="Basic and acidic residues" evidence="1">
    <location>
        <begin position="214"/>
        <end position="235"/>
    </location>
</feature>
<name>A0A836CCS4_9STRA</name>
<dbReference type="AlphaFoldDB" id="A0A836CCS4"/>
<evidence type="ECO:0000256" key="2">
    <source>
        <dbReference type="SAM" id="SignalP"/>
    </source>
</evidence>
<comment type="caution">
    <text evidence="3">The sequence shown here is derived from an EMBL/GenBank/DDBJ whole genome shotgun (WGS) entry which is preliminary data.</text>
</comment>
<proteinExistence type="predicted"/>
<evidence type="ECO:0000313" key="3">
    <source>
        <dbReference type="EMBL" id="KAG5180954.1"/>
    </source>
</evidence>
<feature type="region of interest" description="Disordered" evidence="1">
    <location>
        <begin position="422"/>
        <end position="467"/>
    </location>
</feature>
<feature type="region of interest" description="Disordered" evidence="1">
    <location>
        <begin position="200"/>
        <end position="261"/>
    </location>
</feature>
<feature type="region of interest" description="Disordered" evidence="1">
    <location>
        <begin position="491"/>
        <end position="530"/>
    </location>
</feature>
<feature type="compositionally biased region" description="Gly residues" evidence="1">
    <location>
        <begin position="343"/>
        <end position="358"/>
    </location>
</feature>
<dbReference type="EMBL" id="JAFCMP010000346">
    <property type="protein sequence ID" value="KAG5180954.1"/>
    <property type="molecule type" value="Genomic_DNA"/>
</dbReference>
<protein>
    <submittedName>
        <fullName evidence="3">Uncharacterized protein</fullName>
    </submittedName>
</protein>
<feature type="compositionally biased region" description="Low complexity" evidence="1">
    <location>
        <begin position="426"/>
        <end position="439"/>
    </location>
</feature>
<feature type="chain" id="PRO_5032983264" evidence="2">
    <location>
        <begin position="24"/>
        <end position="671"/>
    </location>
</feature>
<organism evidence="3 4">
    <name type="scientific">Tribonema minus</name>
    <dbReference type="NCBI Taxonomy" id="303371"/>
    <lineage>
        <taxon>Eukaryota</taxon>
        <taxon>Sar</taxon>
        <taxon>Stramenopiles</taxon>
        <taxon>Ochrophyta</taxon>
        <taxon>PX clade</taxon>
        <taxon>Xanthophyceae</taxon>
        <taxon>Tribonematales</taxon>
        <taxon>Tribonemataceae</taxon>
        <taxon>Tribonema</taxon>
    </lineage>
</organism>
<reference evidence="3" key="1">
    <citation type="submission" date="2021-02" db="EMBL/GenBank/DDBJ databases">
        <title>First Annotated Genome of the Yellow-green Alga Tribonema minus.</title>
        <authorList>
            <person name="Mahan K.M."/>
        </authorList>
    </citation>
    <scope>NUCLEOTIDE SEQUENCE</scope>
    <source>
        <strain evidence="3">UTEX B ZZ1240</strain>
    </source>
</reference>
<evidence type="ECO:0000313" key="4">
    <source>
        <dbReference type="Proteomes" id="UP000664859"/>
    </source>
</evidence>
<keyword evidence="4" id="KW-1185">Reference proteome</keyword>
<feature type="region of interest" description="Disordered" evidence="1">
    <location>
        <begin position="315"/>
        <end position="358"/>
    </location>
</feature>
<dbReference type="Proteomes" id="UP000664859">
    <property type="component" value="Unassembled WGS sequence"/>
</dbReference>
<feature type="compositionally biased region" description="Low complexity" evidence="1">
    <location>
        <begin position="315"/>
        <end position="327"/>
    </location>
</feature>
<evidence type="ECO:0000256" key="1">
    <source>
        <dbReference type="SAM" id="MobiDB-lite"/>
    </source>
</evidence>